<dbReference type="Gene3D" id="2.80.10.50">
    <property type="match status" value="2"/>
</dbReference>
<evidence type="ECO:0000256" key="7">
    <source>
        <dbReference type="ARBA" id="ARBA00022514"/>
    </source>
</evidence>
<dbReference type="GO" id="GO:0005764">
    <property type="term" value="C:lysosome"/>
    <property type="evidence" value="ECO:0007669"/>
    <property type="project" value="UniProtKB-SubCell"/>
</dbReference>
<dbReference type="GO" id="GO:0005829">
    <property type="term" value="C:cytosol"/>
    <property type="evidence" value="ECO:0007669"/>
    <property type="project" value="UniProtKB-SubCell"/>
</dbReference>
<feature type="compositionally biased region" description="Pro residues" evidence="13">
    <location>
        <begin position="346"/>
        <end position="365"/>
    </location>
</feature>
<evidence type="ECO:0000256" key="6">
    <source>
        <dbReference type="ARBA" id="ARBA00022490"/>
    </source>
</evidence>
<sequence length="435" mass="47679">MGEAEHCERWKSRSDCASFQPRLKTRHAAAAGLRVRPSAAASRTSRSRAPAPRSFRPQVSRLAWRWRSSPTWTCWRAAGECGCAGALWGLWGRVLLQPWSHLPAPLRPCSLSEETFYGPDCLYPPKKLRLDSEAKHGQSRTTVDVQVTVTPGDGARRFRQAATLVVAATKMLRRPSHQDFADSDLGGFLEEIFEPVTFQRLESSYAGAPVYRYTRSQSFDIYDINHKCFMLDSPTQLVALHVQGPLASRKGEGTASLSPSPPRVPGGHPLTCPLLSAVRLNIALYRPHTRPGSAGAMGMPVALGIKGYKLYMSCVMSGSEPVLQLEVSVPNVPNVPSVPNDVPKGMAPPSPPPPAHPPGLSPPPQEADVMRDIDSAELTRFIFYRLDSPAEGTTRFESAAFPGWFICTSQQSWQPVGITNQPDQVNITTYKLSGR</sequence>
<dbReference type="InterPro" id="IPR020877">
    <property type="entry name" value="IL-1_CS"/>
</dbReference>
<dbReference type="GeneTree" id="ENSGT00950000182943"/>
<dbReference type="GO" id="GO:0005615">
    <property type="term" value="C:extracellular space"/>
    <property type="evidence" value="ECO:0007669"/>
    <property type="project" value="UniProtKB-KW"/>
</dbReference>
<dbReference type="SUPFAM" id="SSF50353">
    <property type="entry name" value="Cytokine"/>
    <property type="match status" value="2"/>
</dbReference>
<dbReference type="PROSITE" id="PS00253">
    <property type="entry name" value="INTERLEUKIN_1"/>
    <property type="match status" value="1"/>
</dbReference>
<keyword evidence="8" id="KW-0964">Secreted</keyword>
<evidence type="ECO:0000256" key="12">
    <source>
        <dbReference type="ARBA" id="ARBA00023246"/>
    </source>
</evidence>
<feature type="region of interest" description="Disordered" evidence="13">
    <location>
        <begin position="30"/>
        <end position="54"/>
    </location>
</feature>
<protein>
    <recommendedName>
        <fullName evidence="5">Interleukin-1 beta</fullName>
    </recommendedName>
</protein>
<reference evidence="14" key="2">
    <citation type="submission" date="2025-08" db="UniProtKB">
        <authorList>
            <consortium name="Ensembl"/>
        </authorList>
    </citation>
    <scope>IDENTIFICATION</scope>
</reference>
<dbReference type="GO" id="GO:0019221">
    <property type="term" value="P:cytokine-mediated signaling pathway"/>
    <property type="evidence" value="ECO:0007669"/>
    <property type="project" value="TreeGrafter"/>
</dbReference>
<keyword evidence="7" id="KW-0202">Cytokine</keyword>
<dbReference type="Proteomes" id="UP000016666">
    <property type="component" value="Unassembled WGS sequence"/>
</dbReference>
<evidence type="ECO:0000256" key="11">
    <source>
        <dbReference type="ARBA" id="ARBA00023228"/>
    </source>
</evidence>
<proteinExistence type="inferred from homology"/>
<keyword evidence="6" id="KW-0963">Cytoplasm</keyword>
<comment type="subcellular location">
    <subcellularLocation>
        <location evidence="2">Cytoplasm</location>
        <location evidence="2">Cytosol</location>
    </subcellularLocation>
    <subcellularLocation>
        <location evidence="1">Lysosome</location>
    </subcellularLocation>
    <subcellularLocation>
        <location evidence="3">Secreted</location>
        <location evidence="3">Extracellular exosome</location>
    </subcellularLocation>
</comment>
<comment type="similarity">
    <text evidence="4">Belongs to the IL-1 family.</text>
</comment>
<feature type="region of interest" description="Disordered" evidence="13">
    <location>
        <begin position="336"/>
        <end position="367"/>
    </location>
</feature>
<keyword evidence="9" id="KW-0666">Pyrogen</keyword>
<dbReference type="PRINTS" id="PR01359">
    <property type="entry name" value="INTRLEUKIN1B"/>
</dbReference>
<evidence type="ECO:0000256" key="5">
    <source>
        <dbReference type="ARBA" id="ARBA00014702"/>
    </source>
</evidence>
<dbReference type="GO" id="GO:0001660">
    <property type="term" value="P:fever generation"/>
    <property type="evidence" value="ECO:0007669"/>
    <property type="project" value="UniProtKB-KW"/>
</dbReference>
<evidence type="ECO:0000256" key="2">
    <source>
        <dbReference type="ARBA" id="ARBA00004514"/>
    </source>
</evidence>
<accession>A0A493T852</accession>
<feature type="compositionally biased region" description="Low complexity" evidence="13">
    <location>
        <begin position="34"/>
        <end position="54"/>
    </location>
</feature>
<dbReference type="GO" id="GO:0010628">
    <property type="term" value="P:positive regulation of gene expression"/>
    <property type="evidence" value="ECO:0007669"/>
    <property type="project" value="TreeGrafter"/>
</dbReference>
<dbReference type="GO" id="GO:0006955">
    <property type="term" value="P:immune response"/>
    <property type="evidence" value="ECO:0007669"/>
    <property type="project" value="InterPro"/>
</dbReference>
<dbReference type="Ensembl" id="ENSAPLT00000043794.1">
    <property type="protein sequence ID" value="ENSAPLP00000021898.1"/>
    <property type="gene ID" value="ENSAPLG00000025615.1"/>
</dbReference>
<evidence type="ECO:0000256" key="8">
    <source>
        <dbReference type="ARBA" id="ARBA00022525"/>
    </source>
</evidence>
<evidence type="ECO:0000256" key="3">
    <source>
        <dbReference type="ARBA" id="ARBA00004550"/>
    </source>
</evidence>
<dbReference type="CDD" id="cd23296">
    <property type="entry name" value="beta-trefoil_IL1B"/>
    <property type="match status" value="1"/>
</dbReference>
<evidence type="ECO:0000256" key="13">
    <source>
        <dbReference type="SAM" id="MobiDB-lite"/>
    </source>
</evidence>
<keyword evidence="11" id="KW-0458">Lysosome</keyword>
<dbReference type="PANTHER" id="PTHR10078:SF30">
    <property type="entry name" value="INTERLEUKIN-1 BETA"/>
    <property type="match status" value="1"/>
</dbReference>
<evidence type="ECO:0000313" key="14">
    <source>
        <dbReference type="Ensembl" id="ENSAPLP00000021898.1"/>
    </source>
</evidence>
<evidence type="ECO:0000256" key="10">
    <source>
        <dbReference type="ARBA" id="ARBA00023198"/>
    </source>
</evidence>
<keyword evidence="12" id="KW-0497">Mitogen</keyword>
<feature type="compositionally biased region" description="Low complexity" evidence="13">
    <location>
        <begin position="336"/>
        <end position="345"/>
    </location>
</feature>
<dbReference type="AlphaFoldDB" id="A0A493T852"/>
<dbReference type="Pfam" id="PF00340">
    <property type="entry name" value="IL1"/>
    <property type="match status" value="2"/>
</dbReference>
<evidence type="ECO:0000313" key="15">
    <source>
        <dbReference type="Proteomes" id="UP000016666"/>
    </source>
</evidence>
<keyword evidence="10" id="KW-0395">Inflammatory response</keyword>
<organism evidence="14 15">
    <name type="scientific">Anas platyrhynchos platyrhynchos</name>
    <name type="common">Northern mallard</name>
    <dbReference type="NCBI Taxonomy" id="8840"/>
    <lineage>
        <taxon>Eukaryota</taxon>
        <taxon>Metazoa</taxon>
        <taxon>Chordata</taxon>
        <taxon>Craniata</taxon>
        <taxon>Vertebrata</taxon>
        <taxon>Euteleostomi</taxon>
        <taxon>Archelosauria</taxon>
        <taxon>Archosauria</taxon>
        <taxon>Dinosauria</taxon>
        <taxon>Saurischia</taxon>
        <taxon>Theropoda</taxon>
        <taxon>Coelurosauria</taxon>
        <taxon>Aves</taxon>
        <taxon>Neognathae</taxon>
        <taxon>Galloanserae</taxon>
        <taxon>Anseriformes</taxon>
        <taxon>Anatidae</taxon>
        <taxon>Anatinae</taxon>
        <taxon>Anas</taxon>
    </lineage>
</organism>
<keyword evidence="15" id="KW-1185">Reference proteome</keyword>
<dbReference type="InterPro" id="IPR008996">
    <property type="entry name" value="IL1/FGF"/>
</dbReference>
<reference evidence="14" key="3">
    <citation type="submission" date="2025-09" db="UniProtKB">
        <authorList>
            <consortium name="Ensembl"/>
        </authorList>
    </citation>
    <scope>IDENTIFICATION</scope>
</reference>
<reference evidence="15" key="1">
    <citation type="submission" date="2017-10" db="EMBL/GenBank/DDBJ databases">
        <title>A new Pekin duck reference genome.</title>
        <authorList>
            <person name="Hou Z.-C."/>
            <person name="Zhou Z.-K."/>
            <person name="Zhu F."/>
            <person name="Hou S.-S."/>
        </authorList>
    </citation>
    <scope>NUCLEOTIDE SEQUENCE [LARGE SCALE GENOMIC DNA]</scope>
</reference>
<dbReference type="GO" id="GO:0051781">
    <property type="term" value="P:positive regulation of cell division"/>
    <property type="evidence" value="ECO:0007669"/>
    <property type="project" value="UniProtKB-KW"/>
</dbReference>
<dbReference type="InterPro" id="IPR000975">
    <property type="entry name" value="IL-1_fam"/>
</dbReference>
<dbReference type="PANTHER" id="PTHR10078">
    <property type="entry name" value="INTERLEUKIN-1 FAMILY MEMBER"/>
    <property type="match status" value="1"/>
</dbReference>
<evidence type="ECO:0000256" key="4">
    <source>
        <dbReference type="ARBA" id="ARBA00010448"/>
    </source>
</evidence>
<evidence type="ECO:0000256" key="1">
    <source>
        <dbReference type="ARBA" id="ARBA00004371"/>
    </source>
</evidence>
<dbReference type="GO" id="GO:0071222">
    <property type="term" value="P:cellular response to lipopolysaccharide"/>
    <property type="evidence" value="ECO:0007669"/>
    <property type="project" value="TreeGrafter"/>
</dbReference>
<dbReference type="SMART" id="SM00125">
    <property type="entry name" value="IL1"/>
    <property type="match status" value="1"/>
</dbReference>
<name>A0A493T852_ANAPP</name>
<evidence type="ECO:0000256" key="9">
    <source>
        <dbReference type="ARBA" id="ARBA00022620"/>
    </source>
</evidence>
<dbReference type="GO" id="GO:0005125">
    <property type="term" value="F:cytokine activity"/>
    <property type="evidence" value="ECO:0007669"/>
    <property type="project" value="UniProtKB-KW"/>
</dbReference>